<comment type="caution">
    <text evidence="7">The sequence shown here is derived from an EMBL/GenBank/DDBJ whole genome shotgun (WGS) entry which is preliminary data.</text>
</comment>
<keyword evidence="3" id="KW-0963">Cytoplasm</keyword>
<dbReference type="GO" id="GO:0005524">
    <property type="term" value="F:ATP binding"/>
    <property type="evidence" value="ECO:0007669"/>
    <property type="project" value="UniProtKB-KW"/>
</dbReference>
<dbReference type="InterPro" id="IPR011990">
    <property type="entry name" value="TPR-like_helical_dom_sf"/>
</dbReference>
<dbReference type="PANTHER" id="PTHR43392">
    <property type="entry name" value="AAA-TYPE ATPASE FAMILY PROTEIN / ANKYRIN REPEAT FAMILY PROTEIN"/>
    <property type="match status" value="1"/>
</dbReference>
<evidence type="ECO:0000256" key="4">
    <source>
        <dbReference type="ARBA" id="ARBA00022741"/>
    </source>
</evidence>
<dbReference type="FunFam" id="3.40.50.300:FF:000216">
    <property type="entry name" value="Type VII secretion ATPase EccA"/>
    <property type="match status" value="1"/>
</dbReference>
<dbReference type="Pfam" id="PF17866">
    <property type="entry name" value="AAA_lid_6"/>
    <property type="match status" value="1"/>
</dbReference>
<keyword evidence="5" id="KW-0067">ATP-binding</keyword>
<dbReference type="InterPro" id="IPR003593">
    <property type="entry name" value="AAA+_ATPase"/>
</dbReference>
<dbReference type="GO" id="GO:0005737">
    <property type="term" value="C:cytoplasm"/>
    <property type="evidence" value="ECO:0007669"/>
    <property type="project" value="UniProtKB-SubCell"/>
</dbReference>
<gene>
    <name evidence="7" type="primary">eccA</name>
    <name evidence="7" type="ORF">CKJ66_26900</name>
</gene>
<dbReference type="PANTHER" id="PTHR43392:SF2">
    <property type="entry name" value="AAA-TYPE ATPASE FAMILY PROTEIN _ ANKYRIN REPEAT FAMILY PROTEIN"/>
    <property type="match status" value="1"/>
</dbReference>
<dbReference type="Gene3D" id="1.25.40.10">
    <property type="entry name" value="Tetratricopeptide repeat domain"/>
    <property type="match status" value="1"/>
</dbReference>
<evidence type="ECO:0000313" key="8">
    <source>
        <dbReference type="Proteomes" id="UP000217768"/>
    </source>
</evidence>
<sequence length="647" mass="69772">MSAATENFEAGVAALGLLDGGHADHQQAMRYFTAASDLDPAMCDAWLGRMLCGDNASGTMYRAWRARQQMHAQVSRMGITAAQLWPRFDIGMGIVALEQPIYDQSALAAALASSLAMGNPPDYAEAIDALAEATPTAVTAWVKAAIYYRAQRWPDVIETLNAHLALFDRDAVLKVAVELALGISHAYLGQFDKATGYLRTVSAQTTLSEAVPVAQWFSALVARERGDEDTAKDLMRKVNSAAPSPEVSAALEDKSIRIQLTTVEAIAERTDPWDPATGPSSADLAEARAATERAEKLAEATAELDAQVGMYDLKEQVRTFRSRIRMAEKRRKLGLKTPAAANHMIFIGPPGTGKTTVANVIAKILCGLGIVKTSNVVSVSAKQLIGTHLGESEAKTEAYVAKALDGVLFVDEFYALVSAENKGSNADAFGKAVIDTLLTHIENDRHRLVVIIAGYENEIDQVLATNEGMATRFAHRFRFSTYTPDELVAIAQALATGRDDTLAADTIELLRTVCEKLSSLSTTIQNRDPVELLDGVLAALRDSGTDTERRNALIRYARDQLAAMTTTTRSAIDIVGNGRFVRKVLENAADARDVRNDEALSVDDDDGDEELLMTIARPDMARALQKILAAESSTSGIDLTAVLAEVD</sequence>
<dbReference type="EMBL" id="NSFD01000056">
    <property type="protein sequence ID" value="PBA23715.1"/>
    <property type="molecule type" value="Genomic_DNA"/>
</dbReference>
<dbReference type="Pfam" id="PF00004">
    <property type="entry name" value="AAA"/>
    <property type="match status" value="1"/>
</dbReference>
<evidence type="ECO:0000256" key="1">
    <source>
        <dbReference type="ARBA" id="ARBA00004496"/>
    </source>
</evidence>
<dbReference type="InterPro" id="IPR023835">
    <property type="entry name" value="T7SS_EccA"/>
</dbReference>
<dbReference type="Gene3D" id="1.10.8.60">
    <property type="match status" value="1"/>
</dbReference>
<dbReference type="NCBIfam" id="TIGR03922">
    <property type="entry name" value="T7SS_EccA"/>
    <property type="match status" value="1"/>
</dbReference>
<dbReference type="InterPro" id="IPR050773">
    <property type="entry name" value="CbxX/CfxQ_RuBisCO_ESX"/>
</dbReference>
<dbReference type="GO" id="GO:0016887">
    <property type="term" value="F:ATP hydrolysis activity"/>
    <property type="evidence" value="ECO:0007669"/>
    <property type="project" value="InterPro"/>
</dbReference>
<dbReference type="InterPro" id="IPR041627">
    <property type="entry name" value="AAA_lid_6"/>
</dbReference>
<dbReference type="Proteomes" id="UP000217768">
    <property type="component" value="Unassembled WGS sequence"/>
</dbReference>
<evidence type="ECO:0000256" key="5">
    <source>
        <dbReference type="ARBA" id="ARBA00022840"/>
    </source>
</evidence>
<dbReference type="SUPFAM" id="SSF48452">
    <property type="entry name" value="TPR-like"/>
    <property type="match status" value="1"/>
</dbReference>
<dbReference type="PRINTS" id="PR00819">
    <property type="entry name" value="CBXCFQXSUPER"/>
</dbReference>
<evidence type="ECO:0000256" key="3">
    <source>
        <dbReference type="ARBA" id="ARBA00022490"/>
    </source>
</evidence>
<organism evidence="7 8">
    <name type="scientific">Mycobacterium avium</name>
    <dbReference type="NCBI Taxonomy" id="1764"/>
    <lineage>
        <taxon>Bacteria</taxon>
        <taxon>Bacillati</taxon>
        <taxon>Actinomycetota</taxon>
        <taxon>Actinomycetes</taxon>
        <taxon>Mycobacteriales</taxon>
        <taxon>Mycobacteriaceae</taxon>
        <taxon>Mycobacterium</taxon>
        <taxon>Mycobacterium avium complex (MAC)</taxon>
    </lineage>
</organism>
<dbReference type="InterPro" id="IPR049078">
    <property type="entry name" value="T7SS_EccA1-like_N"/>
</dbReference>
<feature type="domain" description="AAA+ ATPase" evidence="6">
    <location>
        <begin position="340"/>
        <end position="487"/>
    </location>
</feature>
<comment type="subcellular location">
    <subcellularLocation>
        <location evidence="1">Cytoplasm</location>
    </subcellularLocation>
</comment>
<name>A0A2A2ZBJ0_MYCAV</name>
<dbReference type="SMART" id="SM00382">
    <property type="entry name" value="AAA"/>
    <property type="match status" value="1"/>
</dbReference>
<dbReference type="SUPFAM" id="SSF52540">
    <property type="entry name" value="P-loop containing nucleoside triphosphate hydrolases"/>
    <property type="match status" value="1"/>
</dbReference>
<evidence type="ECO:0000256" key="2">
    <source>
        <dbReference type="ARBA" id="ARBA00010378"/>
    </source>
</evidence>
<comment type="similarity">
    <text evidence="2">Belongs to the CbxX/CfxQ family.</text>
</comment>
<accession>A0A2A2ZBJ0</accession>
<dbReference type="AlphaFoldDB" id="A0A2A2ZBJ0"/>
<dbReference type="InterPro" id="IPR000641">
    <property type="entry name" value="CbxX/CfxQ"/>
</dbReference>
<dbReference type="RefSeq" id="WP_095795250.1">
    <property type="nucleotide sequence ID" value="NZ_NSFD01000056.1"/>
</dbReference>
<dbReference type="InterPro" id="IPR003959">
    <property type="entry name" value="ATPase_AAA_core"/>
</dbReference>
<reference evidence="7 8" key="1">
    <citation type="submission" date="2017-08" db="EMBL/GenBank/DDBJ databases">
        <title>Phylogenetic analysis of Mycobacterium avium complex whole genomes.</title>
        <authorList>
            <person name="Caverly L.J."/>
            <person name="Spilker T."/>
            <person name="Lipuma J."/>
        </authorList>
    </citation>
    <scope>NUCLEOTIDE SEQUENCE [LARGE SCALE GENOMIC DNA]</scope>
    <source>
        <strain evidence="7 8">FLAC0165</strain>
    </source>
</reference>
<dbReference type="InterPro" id="IPR027417">
    <property type="entry name" value="P-loop_NTPase"/>
</dbReference>
<proteinExistence type="inferred from homology"/>
<protein>
    <submittedName>
        <fullName evidence="7">Type VII secretion AAA-ATPase EccA</fullName>
    </submittedName>
</protein>
<keyword evidence="4" id="KW-0547">Nucleotide-binding</keyword>
<dbReference type="Pfam" id="PF21545">
    <property type="entry name" value="T7SS_EccA1_N"/>
    <property type="match status" value="1"/>
</dbReference>
<dbReference type="Gene3D" id="3.40.50.300">
    <property type="entry name" value="P-loop containing nucleotide triphosphate hydrolases"/>
    <property type="match status" value="1"/>
</dbReference>
<evidence type="ECO:0000313" key="7">
    <source>
        <dbReference type="EMBL" id="PBA23715.1"/>
    </source>
</evidence>
<evidence type="ECO:0000259" key="6">
    <source>
        <dbReference type="SMART" id="SM00382"/>
    </source>
</evidence>